<dbReference type="RefSeq" id="WP_085179087.1">
    <property type="nucleotide sequence ID" value="NZ_CSTD01000001.1"/>
</dbReference>
<organism evidence="2 3">
    <name type="scientific">Mycobacterium bohemicum DSM 44277</name>
    <dbReference type="NCBI Taxonomy" id="1236609"/>
    <lineage>
        <taxon>Bacteria</taxon>
        <taxon>Bacillati</taxon>
        <taxon>Actinomycetota</taxon>
        <taxon>Actinomycetes</taxon>
        <taxon>Mycobacteriales</taxon>
        <taxon>Mycobacteriaceae</taxon>
        <taxon>Mycobacterium</taxon>
    </lineage>
</organism>
<name>A0A0U0W243_MYCBE</name>
<proteinExistence type="predicted"/>
<gene>
    <name evidence="2" type="ORF">BN971_00185</name>
</gene>
<reference evidence="2 3" key="1">
    <citation type="submission" date="2015-03" db="EMBL/GenBank/DDBJ databases">
        <authorList>
            <person name="Murphy D."/>
        </authorList>
    </citation>
    <scope>NUCLEOTIDE SEQUENCE [LARGE SCALE GENOMIC DNA]</scope>
    <source>
        <strain evidence="2 3">DSM 44277</strain>
    </source>
</reference>
<feature type="region of interest" description="Disordered" evidence="1">
    <location>
        <begin position="59"/>
        <end position="81"/>
    </location>
</feature>
<dbReference type="OrthoDB" id="4737969at2"/>
<dbReference type="EMBL" id="CSTD01000001">
    <property type="protein sequence ID" value="CPR02356.1"/>
    <property type="molecule type" value="Genomic_DNA"/>
</dbReference>
<accession>A0A0U0W243</accession>
<sequence>MPQFRAIDPHGHVVASKDFASAEAAYAWFVDAIGGNSELGWRMEVEDDGRWAFFDDTQGFTAPVSHPPRRPRLARPAPPAT</sequence>
<protein>
    <submittedName>
        <fullName evidence="2">Uncharacterized protein</fullName>
    </submittedName>
</protein>
<evidence type="ECO:0000313" key="3">
    <source>
        <dbReference type="Proteomes" id="UP000198875"/>
    </source>
</evidence>
<evidence type="ECO:0000313" key="2">
    <source>
        <dbReference type="EMBL" id="CPR02356.1"/>
    </source>
</evidence>
<evidence type="ECO:0000256" key="1">
    <source>
        <dbReference type="SAM" id="MobiDB-lite"/>
    </source>
</evidence>
<dbReference type="Proteomes" id="UP000198875">
    <property type="component" value="Unassembled WGS sequence"/>
</dbReference>
<dbReference type="AlphaFoldDB" id="A0A0U0W243"/>